<keyword evidence="1" id="KW-1133">Transmembrane helix</keyword>
<sequence length="185" mass="19968">MISFSRIIDKASWGHFAIWFAISAAYNWWAFRPGGIWPRVVENAGGVVPEMKPGIPAIEPVRSLDAMGENTGDYLLWQLLDIPYAFLNVMIVTIAIGLGLKALKLGATPLRFLLALPFIYFVSEIVENALVAGFASGSLPVSEPVVLVQQLATTLKFASGVPGMFLALLSLAIAAIAGLIRLVRK</sequence>
<organism evidence="2 3">
    <name type="scientific">Hyphococcus flavus</name>
    <dbReference type="NCBI Taxonomy" id="1866326"/>
    <lineage>
        <taxon>Bacteria</taxon>
        <taxon>Pseudomonadati</taxon>
        <taxon>Pseudomonadota</taxon>
        <taxon>Alphaproteobacteria</taxon>
        <taxon>Parvularculales</taxon>
        <taxon>Parvularculaceae</taxon>
        <taxon>Hyphococcus</taxon>
    </lineage>
</organism>
<evidence type="ECO:0000313" key="3">
    <source>
        <dbReference type="Proteomes" id="UP001214043"/>
    </source>
</evidence>
<keyword evidence="1" id="KW-0812">Transmembrane</keyword>
<protein>
    <submittedName>
        <fullName evidence="2">Uncharacterized protein</fullName>
    </submittedName>
</protein>
<feature type="transmembrane region" description="Helical" evidence="1">
    <location>
        <begin position="12"/>
        <end position="31"/>
    </location>
</feature>
<dbReference type="KEGG" id="hfl:PUV54_03805"/>
<dbReference type="EMBL" id="CP118166">
    <property type="protein sequence ID" value="WDI32316.1"/>
    <property type="molecule type" value="Genomic_DNA"/>
</dbReference>
<name>A0AAE9ZJL6_9PROT</name>
<dbReference type="Proteomes" id="UP001214043">
    <property type="component" value="Chromosome"/>
</dbReference>
<gene>
    <name evidence="2" type="ORF">PUV54_03805</name>
</gene>
<evidence type="ECO:0000256" key="1">
    <source>
        <dbReference type="SAM" id="Phobius"/>
    </source>
</evidence>
<feature type="transmembrane region" description="Helical" evidence="1">
    <location>
        <begin position="82"/>
        <end position="100"/>
    </location>
</feature>
<reference evidence="2" key="1">
    <citation type="submission" date="2023-02" db="EMBL/GenBank/DDBJ databases">
        <title>Genome sequence of Hyphococcus flavus.</title>
        <authorList>
            <person name="Rong J.-C."/>
            <person name="Zhao Q."/>
            <person name="Yi M."/>
            <person name="Wu J.-Y."/>
        </authorList>
    </citation>
    <scope>NUCLEOTIDE SEQUENCE</scope>
    <source>
        <strain evidence="2">MCCC 1K03223</strain>
    </source>
</reference>
<feature type="transmembrane region" description="Helical" evidence="1">
    <location>
        <begin position="112"/>
        <end position="137"/>
    </location>
</feature>
<proteinExistence type="predicted"/>
<dbReference type="AlphaFoldDB" id="A0AAE9ZJL6"/>
<evidence type="ECO:0000313" key="2">
    <source>
        <dbReference type="EMBL" id="WDI32316.1"/>
    </source>
</evidence>
<keyword evidence="3" id="KW-1185">Reference proteome</keyword>
<accession>A0AAE9ZJL6</accession>
<dbReference type="RefSeq" id="WP_274494237.1">
    <property type="nucleotide sequence ID" value="NZ_CP118166.1"/>
</dbReference>
<keyword evidence="1" id="KW-0472">Membrane</keyword>
<feature type="transmembrane region" description="Helical" evidence="1">
    <location>
        <begin position="157"/>
        <end position="180"/>
    </location>
</feature>